<feature type="non-terminal residue" evidence="1">
    <location>
        <position position="1"/>
    </location>
</feature>
<dbReference type="Proteomes" id="UP001497382">
    <property type="component" value="Unassembled WGS sequence"/>
</dbReference>
<dbReference type="EMBL" id="CAXIEN010000549">
    <property type="protein sequence ID" value="CAL1300328.1"/>
    <property type="molecule type" value="Genomic_DNA"/>
</dbReference>
<accession>A0AAV2BW72</accession>
<name>A0AAV2BW72_9ARAC</name>
<reference evidence="1 2" key="1">
    <citation type="submission" date="2024-04" db="EMBL/GenBank/DDBJ databases">
        <authorList>
            <person name="Rising A."/>
            <person name="Reimegard J."/>
            <person name="Sonavane S."/>
            <person name="Akerstrom W."/>
            <person name="Nylinder S."/>
            <person name="Hedman E."/>
            <person name="Kallberg Y."/>
        </authorList>
    </citation>
    <scope>NUCLEOTIDE SEQUENCE [LARGE SCALE GENOMIC DNA]</scope>
</reference>
<evidence type="ECO:0000313" key="2">
    <source>
        <dbReference type="Proteomes" id="UP001497382"/>
    </source>
</evidence>
<protein>
    <submittedName>
        <fullName evidence="1">Uncharacterized protein</fullName>
    </submittedName>
</protein>
<evidence type="ECO:0000313" key="1">
    <source>
        <dbReference type="EMBL" id="CAL1300328.1"/>
    </source>
</evidence>
<proteinExistence type="predicted"/>
<organism evidence="1 2">
    <name type="scientific">Larinioides sclopetarius</name>
    <dbReference type="NCBI Taxonomy" id="280406"/>
    <lineage>
        <taxon>Eukaryota</taxon>
        <taxon>Metazoa</taxon>
        <taxon>Ecdysozoa</taxon>
        <taxon>Arthropoda</taxon>
        <taxon>Chelicerata</taxon>
        <taxon>Arachnida</taxon>
        <taxon>Araneae</taxon>
        <taxon>Araneomorphae</taxon>
        <taxon>Entelegynae</taxon>
        <taxon>Araneoidea</taxon>
        <taxon>Araneidae</taxon>
        <taxon>Larinioides</taxon>
    </lineage>
</organism>
<dbReference type="AlphaFoldDB" id="A0AAV2BW72"/>
<keyword evidence="2" id="KW-1185">Reference proteome</keyword>
<gene>
    <name evidence="1" type="ORF">LARSCL_LOCUS21887</name>
</gene>
<sequence>AVEERCCYLPQVRDRRAVLDRRAFSVSREKARQRNEEEGKQSDYQYWLLIALVVGAREECEYKNASTILQNRRIDAKENIRLRKSSFIWQPYIDI</sequence>
<comment type="caution">
    <text evidence="1">The sequence shown here is derived from an EMBL/GenBank/DDBJ whole genome shotgun (WGS) entry which is preliminary data.</text>
</comment>